<feature type="region of interest" description="Disordered" evidence="2">
    <location>
        <begin position="514"/>
        <end position="533"/>
    </location>
</feature>
<comment type="similarity">
    <text evidence="1">Belongs to the transposase IS21/IS408/IS1162 family.</text>
</comment>
<gene>
    <name evidence="4" type="primary">istA</name>
    <name evidence="4" type="ORF">KJ970_19005</name>
</gene>
<evidence type="ECO:0000256" key="1">
    <source>
        <dbReference type="ARBA" id="ARBA00009277"/>
    </source>
</evidence>
<sequence length="533" mass="61785">MTYLEHGMWEILEVLQRIHRGESLSKIQAVTSRSRSTIRRWRKTAQILGWVPGGTEPDESLATQILERHQPGPRKARPGEVERLLLPHLEQINSWLAPPSENKRGLQLTKVHTLLTRKGIIVAYGSLHRFVQKYCQFRSKRLTVRMAEPMPGEVAEVDFGKMGLVYDPTVDRRRVLHALLVTLCFSRHQYVHFTHSQKLSDLIDGIEDAWEFFEGITIRVVLDNLRDAVNKADRYDPIFQRTFAEYAEYRGFIIDPAPVRAPRGKPRVERNVPYVRENFFRGEEWLDRDHVQREGIRWCLQVAGTRVHGTTHKRPLAVFDNLEKTALKPFTGERFDTPQWAECKVHPDHHIQFQKSIYSVPSRYCRKKVTVRGDKGLVRIYYHGKLIKTHPTQSPGGRSTDYTDYPQELTNYTLRDPKRLIRQAQEQGAYTGRFAQALLAGNFPWAKLRQAQKLIRLSNKYGTGRVDQACRRAIAFDLINVRRLERIINQGLEEDGLPNKPGEQIILLSPKFLRPEGSFTHPHQDKEETDNGD</sequence>
<evidence type="ECO:0000313" key="5">
    <source>
        <dbReference type="Proteomes" id="UP000777784"/>
    </source>
</evidence>
<dbReference type="Pfam" id="PF22483">
    <property type="entry name" value="Mu-transpos_C_2"/>
    <property type="match status" value="1"/>
</dbReference>
<comment type="caution">
    <text evidence="4">The sequence shown here is derived from an EMBL/GenBank/DDBJ whole genome shotgun (WGS) entry which is preliminary data.</text>
</comment>
<dbReference type="InterPro" id="IPR001584">
    <property type="entry name" value="Integrase_cat-core"/>
</dbReference>
<evidence type="ECO:0000256" key="2">
    <source>
        <dbReference type="SAM" id="MobiDB-lite"/>
    </source>
</evidence>
<dbReference type="InterPro" id="IPR036397">
    <property type="entry name" value="RNaseH_sf"/>
</dbReference>
<dbReference type="SUPFAM" id="SSF53098">
    <property type="entry name" value="Ribonuclease H-like"/>
    <property type="match status" value="1"/>
</dbReference>
<evidence type="ECO:0000313" key="4">
    <source>
        <dbReference type="EMBL" id="MBU2693011.1"/>
    </source>
</evidence>
<proteinExistence type="inferred from homology"/>
<organism evidence="4 5">
    <name type="scientific">Eiseniibacteriota bacterium</name>
    <dbReference type="NCBI Taxonomy" id="2212470"/>
    <lineage>
        <taxon>Bacteria</taxon>
        <taxon>Candidatus Eiseniibacteriota</taxon>
    </lineage>
</organism>
<reference evidence="4" key="1">
    <citation type="submission" date="2021-05" db="EMBL/GenBank/DDBJ databases">
        <title>Energy efficiency and biological interactions define the core microbiome of deep oligotrophic groundwater.</title>
        <authorList>
            <person name="Mehrshad M."/>
            <person name="Lopez-Fernandez M."/>
            <person name="Bell E."/>
            <person name="Bernier-Latmani R."/>
            <person name="Bertilsson S."/>
            <person name="Dopson M."/>
        </authorList>
    </citation>
    <scope>NUCLEOTIDE SEQUENCE</scope>
    <source>
        <strain evidence="4">Modern_marine.mb.64</strain>
    </source>
</reference>
<feature type="domain" description="Integrase catalytic" evidence="3">
    <location>
        <begin position="147"/>
        <end position="323"/>
    </location>
</feature>
<accession>A0A948W8T2</accession>
<dbReference type="PANTHER" id="PTHR35004:SF8">
    <property type="entry name" value="TRANSPOSASE RV3428C-RELATED"/>
    <property type="match status" value="1"/>
</dbReference>
<protein>
    <submittedName>
        <fullName evidence="4">IS21 family transposase</fullName>
    </submittedName>
</protein>
<dbReference type="GO" id="GO:0015074">
    <property type="term" value="P:DNA integration"/>
    <property type="evidence" value="ECO:0007669"/>
    <property type="project" value="InterPro"/>
</dbReference>
<dbReference type="NCBIfam" id="NF033546">
    <property type="entry name" value="transpos_IS21"/>
    <property type="match status" value="1"/>
</dbReference>
<dbReference type="GO" id="GO:0003676">
    <property type="term" value="F:nucleic acid binding"/>
    <property type="evidence" value="ECO:0007669"/>
    <property type="project" value="InterPro"/>
</dbReference>
<dbReference type="PROSITE" id="PS50994">
    <property type="entry name" value="INTEGRASE"/>
    <property type="match status" value="1"/>
</dbReference>
<dbReference type="Proteomes" id="UP000777784">
    <property type="component" value="Unassembled WGS sequence"/>
</dbReference>
<dbReference type="AlphaFoldDB" id="A0A948W8T2"/>
<dbReference type="PANTHER" id="PTHR35004">
    <property type="entry name" value="TRANSPOSASE RV3428C-RELATED"/>
    <property type="match status" value="1"/>
</dbReference>
<evidence type="ECO:0000259" key="3">
    <source>
        <dbReference type="PROSITE" id="PS50994"/>
    </source>
</evidence>
<dbReference type="InterPro" id="IPR054353">
    <property type="entry name" value="IstA-like_C"/>
</dbReference>
<dbReference type="Gene3D" id="3.30.420.10">
    <property type="entry name" value="Ribonuclease H-like superfamily/Ribonuclease H"/>
    <property type="match status" value="1"/>
</dbReference>
<dbReference type="InterPro" id="IPR012337">
    <property type="entry name" value="RNaseH-like_sf"/>
</dbReference>
<name>A0A948W8T2_UNCEI</name>
<dbReference type="EMBL" id="JAHJDP010000108">
    <property type="protein sequence ID" value="MBU2693011.1"/>
    <property type="molecule type" value="Genomic_DNA"/>
</dbReference>